<keyword evidence="12" id="KW-1185">Reference proteome</keyword>
<evidence type="ECO:0000259" key="10">
    <source>
        <dbReference type="PROSITE" id="PS52029"/>
    </source>
</evidence>
<dbReference type="GO" id="GO:0016757">
    <property type="term" value="F:glycosyltransferase activity"/>
    <property type="evidence" value="ECO:0007669"/>
    <property type="project" value="UniProtKB-KW"/>
</dbReference>
<evidence type="ECO:0000256" key="8">
    <source>
        <dbReference type="ARBA" id="ARBA00023316"/>
    </source>
</evidence>
<organism evidence="11 12">
    <name type="scientific">Prosthecomicrobium pneumaticum</name>
    <dbReference type="NCBI Taxonomy" id="81895"/>
    <lineage>
        <taxon>Bacteria</taxon>
        <taxon>Pseudomonadati</taxon>
        <taxon>Pseudomonadota</taxon>
        <taxon>Alphaproteobacteria</taxon>
        <taxon>Hyphomicrobiales</taxon>
        <taxon>Kaistiaceae</taxon>
        <taxon>Prosthecomicrobium</taxon>
    </lineage>
</organism>
<keyword evidence="8 9" id="KW-0961">Cell wall biogenesis/degradation</keyword>
<evidence type="ECO:0000313" key="12">
    <source>
        <dbReference type="Proteomes" id="UP000523821"/>
    </source>
</evidence>
<dbReference type="RefSeq" id="WP_183853536.1">
    <property type="nucleotide sequence ID" value="NZ_JACHOO010000002.1"/>
</dbReference>
<dbReference type="CDD" id="cd16913">
    <property type="entry name" value="YkuD_like"/>
    <property type="match status" value="1"/>
</dbReference>
<evidence type="ECO:0000256" key="1">
    <source>
        <dbReference type="ARBA" id="ARBA00004752"/>
    </source>
</evidence>
<dbReference type="InterPro" id="IPR038063">
    <property type="entry name" value="Transpep_catalytic_dom"/>
</dbReference>
<dbReference type="PANTHER" id="PTHR30582:SF24">
    <property type="entry name" value="L,D-TRANSPEPTIDASE ERFK_SRFK-RELATED"/>
    <property type="match status" value="1"/>
</dbReference>
<keyword evidence="4" id="KW-0808">Transferase</keyword>
<dbReference type="GO" id="GO:0008360">
    <property type="term" value="P:regulation of cell shape"/>
    <property type="evidence" value="ECO:0007669"/>
    <property type="project" value="UniProtKB-UniRule"/>
</dbReference>
<keyword evidence="11" id="KW-0449">Lipoprotein</keyword>
<keyword evidence="5" id="KW-0378">Hydrolase</keyword>
<feature type="active site" description="Nucleophile" evidence="9">
    <location>
        <position position="181"/>
    </location>
</feature>
<dbReference type="InterPro" id="IPR006311">
    <property type="entry name" value="TAT_signal"/>
</dbReference>
<dbReference type="PANTHER" id="PTHR30582">
    <property type="entry name" value="L,D-TRANSPEPTIDASE"/>
    <property type="match status" value="1"/>
</dbReference>
<dbReference type="Gene3D" id="2.40.440.10">
    <property type="entry name" value="L,D-transpeptidase catalytic domain-like"/>
    <property type="match status" value="1"/>
</dbReference>
<keyword evidence="3" id="KW-0328">Glycosyltransferase</keyword>
<dbReference type="FunFam" id="2.40.440.10:FF:000002">
    <property type="entry name" value="L,D-transpeptidase ErfK/SrfK"/>
    <property type="match status" value="1"/>
</dbReference>
<gene>
    <name evidence="11" type="ORF">GGQ63_001197</name>
</gene>
<dbReference type="UniPathway" id="UPA00219"/>
<evidence type="ECO:0000256" key="7">
    <source>
        <dbReference type="ARBA" id="ARBA00022984"/>
    </source>
</evidence>
<evidence type="ECO:0000256" key="9">
    <source>
        <dbReference type="PROSITE-ProRule" id="PRU01373"/>
    </source>
</evidence>
<dbReference type="GO" id="GO:0005576">
    <property type="term" value="C:extracellular region"/>
    <property type="evidence" value="ECO:0007669"/>
    <property type="project" value="TreeGrafter"/>
</dbReference>
<dbReference type="PROSITE" id="PS51318">
    <property type="entry name" value="TAT"/>
    <property type="match status" value="1"/>
</dbReference>
<dbReference type="GO" id="GO:0018104">
    <property type="term" value="P:peptidoglycan-protein cross-linking"/>
    <property type="evidence" value="ECO:0007669"/>
    <property type="project" value="TreeGrafter"/>
</dbReference>
<comment type="pathway">
    <text evidence="1 9">Cell wall biogenesis; peptidoglycan biosynthesis.</text>
</comment>
<keyword evidence="6 9" id="KW-0133">Cell shape</keyword>
<evidence type="ECO:0000313" key="11">
    <source>
        <dbReference type="EMBL" id="MBB5752145.1"/>
    </source>
</evidence>
<dbReference type="GO" id="GO:0071972">
    <property type="term" value="F:peptidoglycan L,D-transpeptidase activity"/>
    <property type="evidence" value="ECO:0007669"/>
    <property type="project" value="TreeGrafter"/>
</dbReference>
<dbReference type="GO" id="GO:0071555">
    <property type="term" value="P:cell wall organization"/>
    <property type="evidence" value="ECO:0007669"/>
    <property type="project" value="UniProtKB-UniRule"/>
</dbReference>
<dbReference type="SUPFAM" id="SSF141523">
    <property type="entry name" value="L,D-transpeptidase catalytic domain-like"/>
    <property type="match status" value="1"/>
</dbReference>
<dbReference type="Proteomes" id="UP000523821">
    <property type="component" value="Unassembled WGS sequence"/>
</dbReference>
<dbReference type="PROSITE" id="PS52029">
    <property type="entry name" value="LD_TPASE"/>
    <property type="match status" value="1"/>
</dbReference>
<feature type="active site" description="Proton donor/acceptor" evidence="9">
    <location>
        <position position="165"/>
    </location>
</feature>
<proteinExistence type="inferred from homology"/>
<evidence type="ECO:0000256" key="6">
    <source>
        <dbReference type="ARBA" id="ARBA00022960"/>
    </source>
</evidence>
<reference evidence="11 12" key="1">
    <citation type="submission" date="2020-08" db="EMBL/GenBank/DDBJ databases">
        <title>Genomic Encyclopedia of Type Strains, Phase IV (KMG-IV): sequencing the most valuable type-strain genomes for metagenomic binning, comparative biology and taxonomic classification.</title>
        <authorList>
            <person name="Goeker M."/>
        </authorList>
    </citation>
    <scope>NUCLEOTIDE SEQUENCE [LARGE SCALE GENOMIC DNA]</scope>
    <source>
        <strain evidence="11 12">DSM 16268</strain>
    </source>
</reference>
<sequence length="205" mass="22484">MTTRRQFLSIAALAATLTATGRPARAEGFFEALFFGGGGLEPGLGPNPLVGSPFARRRVRFDGAETPGTIVIETGPKYLYFVEGNGRATRYGIGVGREGFGWRGTVQIGRKAEWPDWIPPEEMRVRELRRGRRLPVRMAGGPDNPLGARALYLYRGGRDTLYRIHGTNEPQTIGRNVSSGCIRMVNADVVHLYGRAEIGAKVIVR</sequence>
<accession>A0A7W9CUG5</accession>
<keyword evidence="7 9" id="KW-0573">Peptidoglycan synthesis</keyword>
<evidence type="ECO:0000256" key="3">
    <source>
        <dbReference type="ARBA" id="ARBA00022676"/>
    </source>
</evidence>
<dbReference type="InterPro" id="IPR050979">
    <property type="entry name" value="LD-transpeptidase"/>
</dbReference>
<feature type="domain" description="L,D-TPase catalytic" evidence="10">
    <location>
        <begin position="68"/>
        <end position="205"/>
    </location>
</feature>
<protein>
    <submittedName>
        <fullName evidence="11">Lipoprotein-anchoring transpeptidase ErfK/SrfK</fullName>
    </submittedName>
</protein>
<evidence type="ECO:0000256" key="5">
    <source>
        <dbReference type="ARBA" id="ARBA00022801"/>
    </source>
</evidence>
<name>A0A7W9CUG5_9HYPH</name>
<dbReference type="EMBL" id="JACHOO010000002">
    <property type="protein sequence ID" value="MBB5752145.1"/>
    <property type="molecule type" value="Genomic_DNA"/>
</dbReference>
<comment type="similarity">
    <text evidence="2">Belongs to the YkuD family.</text>
</comment>
<evidence type="ECO:0000256" key="2">
    <source>
        <dbReference type="ARBA" id="ARBA00005992"/>
    </source>
</evidence>
<evidence type="ECO:0000256" key="4">
    <source>
        <dbReference type="ARBA" id="ARBA00022679"/>
    </source>
</evidence>
<dbReference type="InterPro" id="IPR005490">
    <property type="entry name" value="LD_TPept_cat_dom"/>
</dbReference>
<comment type="caution">
    <text evidence="11">The sequence shown here is derived from an EMBL/GenBank/DDBJ whole genome shotgun (WGS) entry which is preliminary data.</text>
</comment>
<dbReference type="Pfam" id="PF03734">
    <property type="entry name" value="YkuD"/>
    <property type="match status" value="1"/>
</dbReference>
<dbReference type="AlphaFoldDB" id="A0A7W9CUG5"/>